<dbReference type="Proteomes" id="UP000694548">
    <property type="component" value="Chromosome sgr03"/>
</dbReference>
<name>A0A8C6NTM8_NOTFU</name>
<reference evidence="2" key="2">
    <citation type="submission" date="2025-08" db="UniProtKB">
        <authorList>
            <consortium name="Ensembl"/>
        </authorList>
    </citation>
    <scope>IDENTIFICATION</scope>
</reference>
<evidence type="ECO:0000256" key="1">
    <source>
        <dbReference type="SAM" id="Phobius"/>
    </source>
</evidence>
<reference evidence="2" key="1">
    <citation type="submission" date="2014-08" db="EMBL/GenBank/DDBJ databases">
        <authorList>
            <person name="Senf B."/>
            <person name="Petzold A."/>
            <person name="Downie B.R."/>
            <person name="Koch P."/>
            <person name="Platzer M."/>
        </authorList>
    </citation>
    <scope>NUCLEOTIDE SEQUENCE [LARGE SCALE GENOMIC DNA]</scope>
    <source>
        <strain evidence="2">GRZ</strain>
    </source>
</reference>
<reference evidence="2" key="3">
    <citation type="submission" date="2025-09" db="UniProtKB">
        <authorList>
            <consortium name="Ensembl"/>
        </authorList>
    </citation>
    <scope>IDENTIFICATION</scope>
</reference>
<organism evidence="2 3">
    <name type="scientific">Nothobranchius furzeri</name>
    <name type="common">Turquoise killifish</name>
    <dbReference type="NCBI Taxonomy" id="105023"/>
    <lineage>
        <taxon>Eukaryota</taxon>
        <taxon>Metazoa</taxon>
        <taxon>Chordata</taxon>
        <taxon>Craniata</taxon>
        <taxon>Vertebrata</taxon>
        <taxon>Euteleostomi</taxon>
        <taxon>Actinopterygii</taxon>
        <taxon>Neopterygii</taxon>
        <taxon>Teleostei</taxon>
        <taxon>Neoteleostei</taxon>
        <taxon>Acanthomorphata</taxon>
        <taxon>Ovalentaria</taxon>
        <taxon>Atherinomorphae</taxon>
        <taxon>Cyprinodontiformes</taxon>
        <taxon>Nothobranchiidae</taxon>
        <taxon>Nothobranchius</taxon>
    </lineage>
</organism>
<keyword evidence="1" id="KW-0472">Membrane</keyword>
<proteinExistence type="predicted"/>
<accession>A0A8C6NTM8</accession>
<evidence type="ECO:0000313" key="3">
    <source>
        <dbReference type="Proteomes" id="UP000694548"/>
    </source>
</evidence>
<evidence type="ECO:0000313" key="2">
    <source>
        <dbReference type="Ensembl" id="ENSNFUP00015024491.1"/>
    </source>
</evidence>
<keyword evidence="1" id="KW-1133">Transmembrane helix</keyword>
<protein>
    <submittedName>
        <fullName evidence="2">Uncharacterized protein</fullName>
    </submittedName>
</protein>
<feature type="transmembrane region" description="Helical" evidence="1">
    <location>
        <begin position="27"/>
        <end position="48"/>
    </location>
</feature>
<dbReference type="AlphaFoldDB" id="A0A8C6NTM8"/>
<dbReference type="Ensembl" id="ENSNFUT00015025601.1">
    <property type="protein sequence ID" value="ENSNFUP00015024491.1"/>
    <property type="gene ID" value="ENSNFUG00015011832.1"/>
</dbReference>
<sequence>MYCIPLLIAFPHIFWKIRTFVIELVPVLPALGLLAVILAVSIFGSLIINKKFALSVGIVAETGSEDRRVMSLLRFTFFREGKPGRQEGTCLRNYFLSRFYLVTSSSLNESSSSLLSFPDPEKTISPIAST</sequence>
<keyword evidence="1" id="KW-0812">Transmembrane</keyword>
<keyword evidence="3" id="KW-1185">Reference proteome</keyword>